<evidence type="ECO:0000259" key="4">
    <source>
        <dbReference type="PROSITE" id="PS51832"/>
    </source>
</evidence>
<dbReference type="PROSITE" id="PS51832">
    <property type="entry name" value="HD_GYP"/>
    <property type="match status" value="1"/>
</dbReference>
<dbReference type="InterPro" id="IPR006675">
    <property type="entry name" value="HDIG_dom"/>
</dbReference>
<evidence type="ECO:0008006" key="7">
    <source>
        <dbReference type="Google" id="ProtNLM"/>
    </source>
</evidence>
<proteinExistence type="predicted"/>
<dbReference type="Gene3D" id="1.10.3210.10">
    <property type="entry name" value="Hypothetical protein af1432"/>
    <property type="match status" value="1"/>
</dbReference>
<dbReference type="GO" id="GO:0000160">
    <property type="term" value="P:phosphorelay signal transduction system"/>
    <property type="evidence" value="ECO:0007669"/>
    <property type="project" value="InterPro"/>
</dbReference>
<evidence type="ECO:0000313" key="6">
    <source>
        <dbReference type="Proteomes" id="UP000229641"/>
    </source>
</evidence>
<feature type="coiled-coil region" evidence="2">
    <location>
        <begin position="121"/>
        <end position="148"/>
    </location>
</feature>
<dbReference type="SUPFAM" id="SSF52172">
    <property type="entry name" value="CheY-like"/>
    <property type="match status" value="1"/>
</dbReference>
<dbReference type="PANTHER" id="PTHR45228:SF4">
    <property type="entry name" value="LIPOPROTEIN"/>
    <property type="match status" value="1"/>
</dbReference>
<dbReference type="Pfam" id="PF13487">
    <property type="entry name" value="HD_5"/>
    <property type="match status" value="1"/>
</dbReference>
<reference evidence="5 6" key="1">
    <citation type="submission" date="2017-09" db="EMBL/GenBank/DDBJ databases">
        <title>Depth-based differentiation of microbial function through sediment-hosted aquifers and enrichment of novel symbionts in the deep terrestrial subsurface.</title>
        <authorList>
            <person name="Probst A.J."/>
            <person name="Ladd B."/>
            <person name="Jarett J.K."/>
            <person name="Geller-Mcgrath D.E."/>
            <person name="Sieber C.M."/>
            <person name="Emerson J.B."/>
            <person name="Anantharaman K."/>
            <person name="Thomas B.C."/>
            <person name="Malmstrom R."/>
            <person name="Stieglmeier M."/>
            <person name="Klingl A."/>
            <person name="Woyke T."/>
            <person name="Ryan C.M."/>
            <person name="Banfield J.F."/>
        </authorList>
    </citation>
    <scope>NUCLEOTIDE SEQUENCE [LARGE SCALE GENOMIC DNA]</scope>
    <source>
        <strain evidence="5">CG11_big_fil_rev_8_21_14_0_20_42_13</strain>
    </source>
</reference>
<accession>A0A2H0LXD0</accession>
<dbReference type="PANTHER" id="PTHR45228">
    <property type="entry name" value="CYCLIC DI-GMP PHOSPHODIESTERASE TM_0186-RELATED"/>
    <property type="match status" value="1"/>
</dbReference>
<sequence length="350" mass="39837">MAEGKVLVISEEHALCYHAKKDLTREDFSVTIEPEISKAISLARMDNFDVIIVSSKDVSIEQNKLLQDLKKERFDSLIIAVTDNYSYYAINNMLQLGIFDFLPESFEPKNLFLVVKQAILFKRVKNNIMIHEEKIINMEKQISLLSKKVDEGVKNSISLYSTLQESYVRSIKALAQLIDMRDKYTYSHSENVTKYAVAIAENMSLSFQEVKDIRDACGLHDIGKIGIRDAILTKDGKLSPDEWILMKQHPEMGARILRDLDLKNIAELVKEHHENFDGSGYPAGKKGRDILLGARIISLADAYDAMTSERSYRNIKLSKESAIEEIKRNSGSQFDPKVVEVFLKIIDNLV</sequence>
<dbReference type="SMART" id="SM00471">
    <property type="entry name" value="HDc"/>
    <property type="match status" value="1"/>
</dbReference>
<protein>
    <recommendedName>
        <fullName evidence="7">HD-GYP domain-containing protein</fullName>
    </recommendedName>
</protein>
<feature type="domain" description="HD-GYP" evidence="4">
    <location>
        <begin position="163"/>
        <end position="350"/>
    </location>
</feature>
<evidence type="ECO:0000256" key="1">
    <source>
        <dbReference type="PROSITE-ProRule" id="PRU00169"/>
    </source>
</evidence>
<dbReference type="NCBIfam" id="TIGR00277">
    <property type="entry name" value="HDIG"/>
    <property type="match status" value="1"/>
</dbReference>
<dbReference type="InterPro" id="IPR001789">
    <property type="entry name" value="Sig_transdc_resp-reg_receiver"/>
</dbReference>
<dbReference type="Gene3D" id="3.40.50.2300">
    <property type="match status" value="1"/>
</dbReference>
<name>A0A2H0LXD0_9BACT</name>
<dbReference type="InterPro" id="IPR011006">
    <property type="entry name" value="CheY-like_superfamily"/>
</dbReference>
<evidence type="ECO:0000313" key="5">
    <source>
        <dbReference type="EMBL" id="PIQ89022.1"/>
    </source>
</evidence>
<dbReference type="PROSITE" id="PS50110">
    <property type="entry name" value="RESPONSE_REGULATORY"/>
    <property type="match status" value="1"/>
</dbReference>
<dbReference type="EMBL" id="PCWA01000075">
    <property type="protein sequence ID" value="PIQ89022.1"/>
    <property type="molecule type" value="Genomic_DNA"/>
</dbReference>
<organism evidence="5 6">
    <name type="scientific">Candidatus Ghiorseimicrobium undicola</name>
    <dbReference type="NCBI Taxonomy" id="1974746"/>
    <lineage>
        <taxon>Bacteria</taxon>
        <taxon>Pseudomonadati</taxon>
        <taxon>Candidatus Omnitrophota</taxon>
        <taxon>Candidatus Ghiorseimicrobium</taxon>
    </lineage>
</organism>
<dbReference type="AlphaFoldDB" id="A0A2H0LXD0"/>
<feature type="domain" description="Response regulatory" evidence="3">
    <location>
        <begin position="5"/>
        <end position="119"/>
    </location>
</feature>
<dbReference type="InterPro" id="IPR037522">
    <property type="entry name" value="HD_GYP_dom"/>
</dbReference>
<evidence type="ECO:0000259" key="3">
    <source>
        <dbReference type="PROSITE" id="PS50110"/>
    </source>
</evidence>
<comment type="caution">
    <text evidence="1">Lacks conserved residue(s) required for the propagation of feature annotation.</text>
</comment>
<dbReference type="InterPro" id="IPR052020">
    <property type="entry name" value="Cyclic_di-GMP/3'3'-cGAMP_PDE"/>
</dbReference>
<gene>
    <name evidence="5" type="ORF">COV72_05105</name>
</gene>
<dbReference type="InterPro" id="IPR003607">
    <property type="entry name" value="HD/PDEase_dom"/>
</dbReference>
<evidence type="ECO:0000256" key="2">
    <source>
        <dbReference type="SAM" id="Coils"/>
    </source>
</evidence>
<dbReference type="Proteomes" id="UP000229641">
    <property type="component" value="Unassembled WGS sequence"/>
</dbReference>
<comment type="caution">
    <text evidence="5">The sequence shown here is derived from an EMBL/GenBank/DDBJ whole genome shotgun (WGS) entry which is preliminary data.</text>
</comment>
<dbReference type="CDD" id="cd00077">
    <property type="entry name" value="HDc"/>
    <property type="match status" value="1"/>
</dbReference>
<keyword evidence="2" id="KW-0175">Coiled coil</keyword>
<dbReference type="SUPFAM" id="SSF109604">
    <property type="entry name" value="HD-domain/PDEase-like"/>
    <property type="match status" value="1"/>
</dbReference>